<accession>A0A290QGQ6</accession>
<feature type="signal peptide" evidence="1">
    <location>
        <begin position="1"/>
        <end position="37"/>
    </location>
</feature>
<dbReference type="KEGG" id="vbh:CMV30_16720"/>
<protein>
    <submittedName>
        <fullName evidence="2">Uncharacterized protein</fullName>
    </submittedName>
</protein>
<dbReference type="Proteomes" id="UP000217265">
    <property type="component" value="Chromosome"/>
</dbReference>
<proteinExistence type="predicted"/>
<reference evidence="2 3" key="1">
    <citation type="submission" date="2017-09" db="EMBL/GenBank/DDBJ databases">
        <title>Complete genome sequence of Verrucomicrobial strain HZ-65, isolated from freshwater.</title>
        <authorList>
            <person name="Choi A."/>
        </authorList>
    </citation>
    <scope>NUCLEOTIDE SEQUENCE [LARGE SCALE GENOMIC DNA]</scope>
    <source>
        <strain evidence="2 3">HZ-65</strain>
    </source>
</reference>
<dbReference type="AlphaFoldDB" id="A0A290QGQ6"/>
<organism evidence="2 3">
    <name type="scientific">Nibricoccus aquaticus</name>
    <dbReference type="NCBI Taxonomy" id="2576891"/>
    <lineage>
        <taxon>Bacteria</taxon>
        <taxon>Pseudomonadati</taxon>
        <taxon>Verrucomicrobiota</taxon>
        <taxon>Opitutia</taxon>
        <taxon>Opitutales</taxon>
        <taxon>Opitutaceae</taxon>
        <taxon>Nibricoccus</taxon>
    </lineage>
</organism>
<evidence type="ECO:0000313" key="2">
    <source>
        <dbReference type="EMBL" id="ATC65456.1"/>
    </source>
</evidence>
<evidence type="ECO:0000256" key="1">
    <source>
        <dbReference type="SAM" id="SignalP"/>
    </source>
</evidence>
<name>A0A290QGQ6_9BACT</name>
<feature type="chain" id="PRO_5012267867" evidence="1">
    <location>
        <begin position="38"/>
        <end position="256"/>
    </location>
</feature>
<gene>
    <name evidence="2" type="ORF">CMV30_16720</name>
</gene>
<keyword evidence="3" id="KW-1185">Reference proteome</keyword>
<keyword evidence="1" id="KW-0732">Signal</keyword>
<sequence length="256" mass="28125">MIGPVFAPPHFSPSMNIRLRPLRLLTLLACLAAPLLAQDDPSSEPPSLLGQIDENNIYTSPDGFFRIQIPVLAELDGTVQDTSITTTFRDPYGVHISIGSLPLNAEYRAELDKRGRKDFLAWLFSQHVQPEYQKAFPGTTAESAKYLATTQDGSLLVMNLLPGGTAFRDRVLLAEGEPIPVAKRGSLVFLKGDRVVIITTELYERILKRDTFKKTPEEEDAILRKRLLELLAKMTFPTTVPSTSAAPAAPAPAVAK</sequence>
<evidence type="ECO:0000313" key="3">
    <source>
        <dbReference type="Proteomes" id="UP000217265"/>
    </source>
</evidence>
<dbReference type="EMBL" id="CP023344">
    <property type="protein sequence ID" value="ATC65456.1"/>
    <property type="molecule type" value="Genomic_DNA"/>
</dbReference>